<dbReference type="eggNOG" id="COG3255">
    <property type="taxonomic scope" value="Bacteria"/>
</dbReference>
<dbReference type="STRING" id="402881.Plav_1980"/>
<feature type="region of interest" description="Disordered" evidence="1">
    <location>
        <begin position="1"/>
        <end position="20"/>
    </location>
</feature>
<evidence type="ECO:0000313" key="4">
    <source>
        <dbReference type="Proteomes" id="UP000006377"/>
    </source>
</evidence>
<dbReference type="Gene3D" id="3.30.1050.10">
    <property type="entry name" value="SCP2 sterol-binding domain"/>
    <property type="match status" value="1"/>
</dbReference>
<dbReference type="KEGG" id="pla:Plav_1980"/>
<evidence type="ECO:0000259" key="2">
    <source>
        <dbReference type="Pfam" id="PF02036"/>
    </source>
</evidence>
<keyword evidence="4" id="KW-1185">Reference proteome</keyword>
<feature type="compositionally biased region" description="Basic and acidic residues" evidence="1">
    <location>
        <begin position="1"/>
        <end position="11"/>
    </location>
</feature>
<dbReference type="InterPro" id="IPR036527">
    <property type="entry name" value="SCP2_sterol-bd_dom_sf"/>
</dbReference>
<feature type="domain" description="SCP2" evidence="2">
    <location>
        <begin position="58"/>
        <end position="118"/>
    </location>
</feature>
<reference evidence="3 4" key="1">
    <citation type="journal article" date="2011" name="Stand. Genomic Sci.">
        <title>Complete genome sequence of Parvibaculum lavamentivorans type strain (DS-1(T)).</title>
        <authorList>
            <person name="Schleheck D."/>
            <person name="Weiss M."/>
            <person name="Pitluck S."/>
            <person name="Bruce D."/>
            <person name="Land M.L."/>
            <person name="Han S."/>
            <person name="Saunders E."/>
            <person name="Tapia R."/>
            <person name="Detter C."/>
            <person name="Brettin T."/>
            <person name="Han J."/>
            <person name="Woyke T."/>
            <person name="Goodwin L."/>
            <person name="Pennacchio L."/>
            <person name="Nolan M."/>
            <person name="Cook A.M."/>
            <person name="Kjelleberg S."/>
            <person name="Thomas T."/>
        </authorList>
    </citation>
    <scope>NUCLEOTIDE SEQUENCE [LARGE SCALE GENOMIC DNA]</scope>
    <source>
        <strain evidence="4">DS-1 / DSM 13023 / NCIMB 13966</strain>
    </source>
</reference>
<dbReference type="Proteomes" id="UP000006377">
    <property type="component" value="Chromosome"/>
</dbReference>
<dbReference type="AlphaFoldDB" id="A7HUL1"/>
<accession>A7HUL1</accession>
<protein>
    <recommendedName>
        <fullName evidence="2">SCP2 domain-containing protein</fullName>
    </recommendedName>
</protein>
<dbReference type="EMBL" id="CP000774">
    <property type="protein sequence ID" value="ABS63594.1"/>
    <property type="molecule type" value="Genomic_DNA"/>
</dbReference>
<dbReference type="InterPro" id="IPR003033">
    <property type="entry name" value="SCP2_sterol-bd_dom"/>
</dbReference>
<dbReference type="Pfam" id="PF02036">
    <property type="entry name" value="SCP2"/>
    <property type="match status" value="1"/>
</dbReference>
<dbReference type="HOGENOM" id="CLU_1863265_0_0_5"/>
<name>A7HUL1_PARL1</name>
<evidence type="ECO:0000256" key="1">
    <source>
        <dbReference type="SAM" id="MobiDB-lite"/>
    </source>
</evidence>
<sequence length="137" mass="15420">MLWKSRRDEAHMANTKKQMKPSSLARQAEDEIEALIRAALTPDVSLGAKLKFVHEGAGVVFIDGTKKPNVVHRRDEPADCTVHIDPVLNLAIFQQRADRTEAFRQGRIRIVGDVHVVGLLRPIMLRQSNATEDGFRE</sequence>
<dbReference type="SUPFAM" id="SSF55718">
    <property type="entry name" value="SCP-like"/>
    <property type="match status" value="1"/>
</dbReference>
<gene>
    <name evidence="3" type="ordered locus">Plav_1980</name>
</gene>
<proteinExistence type="predicted"/>
<organism evidence="3 4">
    <name type="scientific">Parvibaculum lavamentivorans (strain DS-1 / DSM 13023 / NCIMB 13966)</name>
    <dbReference type="NCBI Taxonomy" id="402881"/>
    <lineage>
        <taxon>Bacteria</taxon>
        <taxon>Pseudomonadati</taxon>
        <taxon>Pseudomonadota</taxon>
        <taxon>Alphaproteobacteria</taxon>
        <taxon>Hyphomicrobiales</taxon>
        <taxon>Parvibaculaceae</taxon>
        <taxon>Parvibaculum</taxon>
    </lineage>
</organism>
<evidence type="ECO:0000313" key="3">
    <source>
        <dbReference type="EMBL" id="ABS63594.1"/>
    </source>
</evidence>